<name>A0A2A2SCV7_9SPHN</name>
<organism evidence="1 2">
    <name type="scientific">Sphingomonas lenta</name>
    <dbReference type="NCBI Taxonomy" id="1141887"/>
    <lineage>
        <taxon>Bacteria</taxon>
        <taxon>Pseudomonadati</taxon>
        <taxon>Pseudomonadota</taxon>
        <taxon>Alphaproteobacteria</taxon>
        <taxon>Sphingomonadales</taxon>
        <taxon>Sphingomonadaceae</taxon>
        <taxon>Sphingomonas</taxon>
    </lineage>
</organism>
<dbReference type="SUPFAM" id="SSF54001">
    <property type="entry name" value="Cysteine proteinases"/>
    <property type="match status" value="1"/>
</dbReference>
<comment type="caution">
    <text evidence="1">The sequence shown here is derived from an EMBL/GenBank/DDBJ whole genome shotgun (WGS) entry which is preliminary data.</text>
</comment>
<dbReference type="AlphaFoldDB" id="A0A2A2SCV7"/>
<dbReference type="RefSeq" id="WP_095998836.1">
    <property type="nucleotide sequence ID" value="NZ_NSLI01000004.1"/>
</dbReference>
<evidence type="ECO:0000313" key="1">
    <source>
        <dbReference type="EMBL" id="PAX07012.1"/>
    </source>
</evidence>
<dbReference type="OrthoDB" id="8481272at2"/>
<accession>A0A2A2SCV7</accession>
<dbReference type="Proteomes" id="UP000218151">
    <property type="component" value="Unassembled WGS sequence"/>
</dbReference>
<proteinExistence type="predicted"/>
<keyword evidence="2" id="KW-1185">Reference proteome</keyword>
<sequence length="130" mass="13089">MSAGKRAAAAALGALGVRFRLHGRDVASGLDCVGLAALAMRAGGYAGEAPSGYRLRGGDLARVAAAVEGLVAADGSAPGDLLLFRPGPGQLHLAVRTARGFVHADAGLGRVVERPGADPWPLIGAWRLEG</sequence>
<dbReference type="EMBL" id="NSLI01000004">
    <property type="protein sequence ID" value="PAX07012.1"/>
    <property type="molecule type" value="Genomic_DNA"/>
</dbReference>
<dbReference type="Gene3D" id="3.90.1720.10">
    <property type="entry name" value="endopeptidase domain like (from Nostoc punctiforme)"/>
    <property type="match status" value="1"/>
</dbReference>
<evidence type="ECO:0008006" key="3">
    <source>
        <dbReference type="Google" id="ProtNLM"/>
    </source>
</evidence>
<reference evidence="2" key="1">
    <citation type="submission" date="2017-09" db="EMBL/GenBank/DDBJ databases">
        <authorList>
            <person name="Feng G."/>
            <person name="Zhu H."/>
        </authorList>
    </citation>
    <scope>NUCLEOTIDE SEQUENCE [LARGE SCALE GENOMIC DNA]</scope>
    <source>
        <strain evidence="2">1PNM-20</strain>
    </source>
</reference>
<dbReference type="InterPro" id="IPR038765">
    <property type="entry name" value="Papain-like_cys_pep_sf"/>
</dbReference>
<gene>
    <name evidence="1" type="ORF">CKY28_13195</name>
</gene>
<protein>
    <recommendedName>
        <fullName evidence="3">Peptidoglycan endopeptidase</fullName>
    </recommendedName>
</protein>
<evidence type="ECO:0000313" key="2">
    <source>
        <dbReference type="Proteomes" id="UP000218151"/>
    </source>
</evidence>